<dbReference type="Proteomes" id="UP000177967">
    <property type="component" value="Unassembled WGS sequence"/>
</dbReference>
<keyword evidence="1" id="KW-1133">Transmembrane helix</keyword>
<gene>
    <name evidence="2" type="ORF">A2782_04450</name>
</gene>
<proteinExistence type="predicted"/>
<reference evidence="2 3" key="1">
    <citation type="journal article" date="2016" name="Nat. Commun.">
        <title>Thousands of microbial genomes shed light on interconnected biogeochemical processes in an aquifer system.</title>
        <authorList>
            <person name="Anantharaman K."/>
            <person name="Brown C.T."/>
            <person name="Hug L.A."/>
            <person name="Sharon I."/>
            <person name="Castelle C.J."/>
            <person name="Probst A.J."/>
            <person name="Thomas B.C."/>
            <person name="Singh A."/>
            <person name="Wilkins M.J."/>
            <person name="Karaoz U."/>
            <person name="Brodie E.L."/>
            <person name="Williams K.H."/>
            <person name="Hubbard S.S."/>
            <person name="Banfield J.F."/>
        </authorList>
    </citation>
    <scope>NUCLEOTIDE SEQUENCE [LARGE SCALE GENOMIC DNA]</scope>
</reference>
<dbReference type="Pfam" id="PF05137">
    <property type="entry name" value="PilN"/>
    <property type="match status" value="1"/>
</dbReference>
<dbReference type="PANTHER" id="PTHR40278:SF1">
    <property type="entry name" value="DNA UTILIZATION PROTEIN HOFN"/>
    <property type="match status" value="1"/>
</dbReference>
<evidence type="ECO:0000313" key="2">
    <source>
        <dbReference type="EMBL" id="OGY09924.1"/>
    </source>
</evidence>
<dbReference type="AlphaFoldDB" id="A0A1G1V3H3"/>
<dbReference type="STRING" id="1797513.A2782_04450"/>
<feature type="transmembrane region" description="Helical" evidence="1">
    <location>
        <begin position="23"/>
        <end position="47"/>
    </location>
</feature>
<comment type="caution">
    <text evidence="2">The sequence shown here is derived from an EMBL/GenBank/DDBJ whole genome shotgun (WGS) entry which is preliminary data.</text>
</comment>
<sequence length="183" mass="20117">MTAPKKINLILKEGFENSTLGKVLAWSLSVGRIIVILTELVVILAFLSRFWLDRTLTDLNESNTNKRKQIEASSIFEANFRNIQDRLANYQKYAFKTNDDALVAKIASLIPSDVTLTKINLTTEDFQISGISLSEAGLAGFMKGLSDNTPFGSVTLSSLNLATEEQQGLVFTAKGTLPQGEKK</sequence>
<dbReference type="InterPro" id="IPR007813">
    <property type="entry name" value="PilN"/>
</dbReference>
<protein>
    <submittedName>
        <fullName evidence="2">Uncharacterized protein</fullName>
    </submittedName>
</protein>
<dbReference type="EMBL" id="MHBW01000003">
    <property type="protein sequence ID" value="OGY09924.1"/>
    <property type="molecule type" value="Genomic_DNA"/>
</dbReference>
<organism evidence="2 3">
    <name type="scientific">Candidatus Blackburnbacteria bacterium RIFCSPHIGHO2_01_FULL_43_15b</name>
    <dbReference type="NCBI Taxonomy" id="1797513"/>
    <lineage>
        <taxon>Bacteria</taxon>
        <taxon>Candidatus Blackburniibacteriota</taxon>
    </lineage>
</organism>
<keyword evidence="1" id="KW-0812">Transmembrane</keyword>
<dbReference type="PANTHER" id="PTHR40278">
    <property type="entry name" value="DNA UTILIZATION PROTEIN HOFN"/>
    <property type="match status" value="1"/>
</dbReference>
<evidence type="ECO:0000313" key="3">
    <source>
        <dbReference type="Proteomes" id="UP000177967"/>
    </source>
</evidence>
<accession>A0A1G1V3H3</accession>
<name>A0A1G1V3H3_9BACT</name>
<dbReference type="InterPro" id="IPR052534">
    <property type="entry name" value="Extracell_DNA_Util/SecSys_Comp"/>
</dbReference>
<evidence type="ECO:0000256" key="1">
    <source>
        <dbReference type="SAM" id="Phobius"/>
    </source>
</evidence>
<keyword evidence="1" id="KW-0472">Membrane</keyword>